<keyword evidence="1" id="KW-0808">Transferase</keyword>
<keyword evidence="2 6" id="KW-0418">Kinase</keyword>
<dbReference type="GO" id="GO:0000155">
    <property type="term" value="F:phosphorelay sensor kinase activity"/>
    <property type="evidence" value="ECO:0007669"/>
    <property type="project" value="InterPro"/>
</dbReference>
<dbReference type="RefSeq" id="WP_171198661.1">
    <property type="nucleotide sequence ID" value="NZ_JABEND010000002.1"/>
</dbReference>
<name>A0A849A335_9ACTN</name>
<keyword evidence="3" id="KW-0902">Two-component regulatory system</keyword>
<evidence type="ECO:0000313" key="6">
    <source>
        <dbReference type="EMBL" id="NNG35019.1"/>
    </source>
</evidence>
<comment type="caution">
    <text evidence="6">The sequence shown here is derived from an EMBL/GenBank/DDBJ whole genome shotgun (WGS) entry which is preliminary data.</text>
</comment>
<dbReference type="InterPro" id="IPR036890">
    <property type="entry name" value="HATPase_C_sf"/>
</dbReference>
<protein>
    <submittedName>
        <fullName evidence="6">Two-component sensor histidine kinase</fullName>
    </submittedName>
</protein>
<evidence type="ECO:0000256" key="1">
    <source>
        <dbReference type="ARBA" id="ARBA00022679"/>
    </source>
</evidence>
<keyword evidence="4" id="KW-0472">Membrane</keyword>
<dbReference type="Pfam" id="PF07730">
    <property type="entry name" value="HisKA_3"/>
    <property type="match status" value="1"/>
</dbReference>
<dbReference type="InterPro" id="IPR011712">
    <property type="entry name" value="Sig_transdc_His_kin_sub3_dim/P"/>
</dbReference>
<evidence type="ECO:0000256" key="3">
    <source>
        <dbReference type="ARBA" id="ARBA00023012"/>
    </source>
</evidence>
<dbReference type="Proteomes" id="UP000562984">
    <property type="component" value="Unassembled WGS sequence"/>
</dbReference>
<dbReference type="SUPFAM" id="SSF55874">
    <property type="entry name" value="ATPase domain of HSP90 chaperone/DNA topoisomerase II/histidine kinase"/>
    <property type="match status" value="1"/>
</dbReference>
<feature type="transmembrane region" description="Helical" evidence="4">
    <location>
        <begin position="12"/>
        <end position="30"/>
    </location>
</feature>
<accession>A0A849A335</accession>
<dbReference type="GO" id="GO:0046983">
    <property type="term" value="F:protein dimerization activity"/>
    <property type="evidence" value="ECO:0007669"/>
    <property type="project" value="InterPro"/>
</dbReference>
<feature type="transmembrane region" description="Helical" evidence="4">
    <location>
        <begin position="81"/>
        <end position="102"/>
    </location>
</feature>
<evidence type="ECO:0000256" key="4">
    <source>
        <dbReference type="SAM" id="Phobius"/>
    </source>
</evidence>
<keyword evidence="4" id="KW-1133">Transmembrane helix</keyword>
<proteinExistence type="predicted"/>
<keyword evidence="4" id="KW-0812">Transmembrane</keyword>
<dbReference type="PANTHER" id="PTHR24421">
    <property type="entry name" value="NITRATE/NITRITE SENSOR PROTEIN NARX-RELATED"/>
    <property type="match status" value="1"/>
</dbReference>
<dbReference type="AlphaFoldDB" id="A0A849A335"/>
<feature type="transmembrane region" description="Helical" evidence="4">
    <location>
        <begin position="139"/>
        <end position="163"/>
    </location>
</feature>
<feature type="transmembrane region" description="Helical" evidence="4">
    <location>
        <begin position="37"/>
        <end position="61"/>
    </location>
</feature>
<sequence>MGGRRVERLVDVIPVVLSVAVGALTVGRGLSGQQLTIVPLGAWVGLLAFFVVSLALVTIWVEHLDERAAHGVFVGSWLSGMALVLTAPSAGWMATIVIYTALVSGYLLSTGWSIAVIALNTAAIAGGVALNAATFPRDLWISVVSASIYVLLQVSAVMFVWLYQRQIELRTSLEVANISLHATRELLAASTRSGERTRIARDLHDVLGHQLTALALELEVAAHTADPGTAQHIKRALRTAKSMLTEVRATVGALRDRGESVQEALLCITNGVTAPQIDLTVDASSIRSPEVRTAVVLGVQEIVTNAIRHAQARTLRVDVRTESGSMIVIDASDDGIARDPILAGNGLTGMRERFESLGGSVHFSVAGGFRITAMVPA</sequence>
<evidence type="ECO:0000256" key="2">
    <source>
        <dbReference type="ARBA" id="ARBA00022777"/>
    </source>
</evidence>
<feature type="domain" description="Signal transduction histidine kinase subgroup 3 dimerisation and phosphoacceptor" evidence="5">
    <location>
        <begin position="195"/>
        <end position="257"/>
    </location>
</feature>
<keyword evidence="7" id="KW-1185">Reference proteome</keyword>
<reference evidence="6 7" key="1">
    <citation type="submission" date="2020-05" db="EMBL/GenBank/DDBJ databases">
        <title>Nakamurella sp. DB0629 isolated from air conditioner.</title>
        <authorList>
            <person name="Kim D.H."/>
            <person name="Kim D.-U."/>
        </authorList>
    </citation>
    <scope>NUCLEOTIDE SEQUENCE [LARGE SCALE GENOMIC DNA]</scope>
    <source>
        <strain evidence="6 7">DB0629</strain>
    </source>
</reference>
<evidence type="ECO:0000259" key="5">
    <source>
        <dbReference type="Pfam" id="PF07730"/>
    </source>
</evidence>
<gene>
    <name evidence="6" type="ORF">HKD39_04680</name>
</gene>
<dbReference type="CDD" id="cd16917">
    <property type="entry name" value="HATPase_UhpB-NarQ-NarX-like"/>
    <property type="match status" value="1"/>
</dbReference>
<dbReference type="EMBL" id="JABEND010000002">
    <property type="protein sequence ID" value="NNG35019.1"/>
    <property type="molecule type" value="Genomic_DNA"/>
</dbReference>
<dbReference type="PANTHER" id="PTHR24421:SF59">
    <property type="entry name" value="OXYGEN SENSOR HISTIDINE KINASE NREB"/>
    <property type="match status" value="1"/>
</dbReference>
<evidence type="ECO:0000313" key="7">
    <source>
        <dbReference type="Proteomes" id="UP000562984"/>
    </source>
</evidence>
<dbReference type="Gene3D" id="3.30.565.10">
    <property type="entry name" value="Histidine kinase-like ATPase, C-terminal domain"/>
    <property type="match status" value="1"/>
</dbReference>
<dbReference type="InterPro" id="IPR050482">
    <property type="entry name" value="Sensor_HK_TwoCompSys"/>
</dbReference>
<dbReference type="Gene3D" id="1.20.5.1930">
    <property type="match status" value="1"/>
</dbReference>
<dbReference type="GO" id="GO:0016020">
    <property type="term" value="C:membrane"/>
    <property type="evidence" value="ECO:0007669"/>
    <property type="project" value="InterPro"/>
</dbReference>
<organism evidence="6 7">
    <name type="scientific">Nakamurella aerolata</name>
    <dbReference type="NCBI Taxonomy" id="1656892"/>
    <lineage>
        <taxon>Bacteria</taxon>
        <taxon>Bacillati</taxon>
        <taxon>Actinomycetota</taxon>
        <taxon>Actinomycetes</taxon>
        <taxon>Nakamurellales</taxon>
        <taxon>Nakamurellaceae</taxon>
        <taxon>Nakamurella</taxon>
    </lineage>
</organism>
<feature type="transmembrane region" description="Helical" evidence="4">
    <location>
        <begin position="114"/>
        <end position="133"/>
    </location>
</feature>